<dbReference type="EMBL" id="CAGI01000163">
    <property type="protein sequence ID" value="CCF51355.1"/>
    <property type="molecule type" value="Genomic_DNA"/>
</dbReference>
<evidence type="ECO:0000313" key="1">
    <source>
        <dbReference type="EMBL" id="CCF51355.1"/>
    </source>
</evidence>
<organism evidence="1 2">
    <name type="scientific">Ustilago hordei</name>
    <name type="common">Barley covered smut fungus</name>
    <dbReference type="NCBI Taxonomy" id="120017"/>
    <lineage>
        <taxon>Eukaryota</taxon>
        <taxon>Fungi</taxon>
        <taxon>Dikarya</taxon>
        <taxon>Basidiomycota</taxon>
        <taxon>Ustilaginomycotina</taxon>
        <taxon>Ustilaginomycetes</taxon>
        <taxon>Ustilaginales</taxon>
        <taxon>Ustilaginaceae</taxon>
        <taxon>Ustilago</taxon>
    </lineage>
</organism>
<reference evidence="1 2" key="1">
    <citation type="journal article" date="2012" name="Plant Cell">
        <title>Genome comparison of barley and maize smut fungi reveals targeted loss of RNA silencing components and species-specific presence of transposable elements.</title>
        <authorList>
            <person name="Laurie J.D."/>
            <person name="Ali S."/>
            <person name="Linning R."/>
            <person name="Mannhaupt G."/>
            <person name="Wong P."/>
            <person name="Gueldener U."/>
            <person name="Muensterkoetter M."/>
            <person name="Moore R."/>
            <person name="Kahmann R."/>
            <person name="Bakkeren G."/>
            <person name="Schirawski J."/>
        </authorList>
    </citation>
    <scope>NUCLEOTIDE SEQUENCE [LARGE SCALE GENOMIC DNA]</scope>
    <source>
        <strain evidence="2">Uh4875-4</strain>
    </source>
</reference>
<sequence>MGEEVYGTPNAPKDGQLLKFAINDDKEQIIPPISIMIKVNLFIANEEWDATHFLNIKTKGPVGITCDVHQHQPHPARGNTPMLVRGDTPVSSLNNFNCHLNGHNAMLGPTPKLNTLMNHHLKVLSGLNGKMRWDEQDLLDPRSVSVHAWCHKMFAMLSVVSFA</sequence>
<dbReference type="AlphaFoldDB" id="I2FWR2"/>
<comment type="caution">
    <text evidence="1">The sequence shown here is derived from an EMBL/GenBank/DDBJ whole genome shotgun (WGS) entry which is preliminary data.</text>
</comment>
<name>I2FWR2_USTHO</name>
<evidence type="ECO:0000313" key="2">
    <source>
        <dbReference type="Proteomes" id="UP000006174"/>
    </source>
</evidence>
<dbReference type="Proteomes" id="UP000006174">
    <property type="component" value="Unassembled WGS sequence"/>
</dbReference>
<keyword evidence="2" id="KW-1185">Reference proteome</keyword>
<proteinExistence type="predicted"/>
<gene>
    <name evidence="1" type="ORF">UHOR_14891</name>
</gene>
<dbReference type="HOGENOM" id="CLU_119677_0_0_1"/>
<accession>I2FWR2</accession>
<protein>
    <submittedName>
        <fullName evidence="1">Uncharacterized protein</fullName>
    </submittedName>
</protein>